<dbReference type="SUPFAM" id="SSF56349">
    <property type="entry name" value="DNA breaking-rejoining enzymes"/>
    <property type="match status" value="1"/>
</dbReference>
<keyword evidence="4" id="KW-0233">DNA recombination</keyword>
<feature type="domain" description="Tyr recombinase" evidence="5">
    <location>
        <begin position="229"/>
        <end position="414"/>
    </location>
</feature>
<dbReference type="CDD" id="cd00801">
    <property type="entry name" value="INT_P4_C"/>
    <property type="match status" value="1"/>
</dbReference>
<evidence type="ECO:0000256" key="1">
    <source>
        <dbReference type="ARBA" id="ARBA00008857"/>
    </source>
</evidence>
<keyword evidence="3" id="KW-0238">DNA-binding</keyword>
<dbReference type="PANTHER" id="PTHR30629:SF2">
    <property type="entry name" value="PROPHAGE INTEGRASE INTS-RELATED"/>
    <property type="match status" value="1"/>
</dbReference>
<dbReference type="Pfam" id="PF13356">
    <property type="entry name" value="Arm-DNA-bind_3"/>
    <property type="match status" value="1"/>
</dbReference>
<reference evidence="7" key="1">
    <citation type="journal article" date="2019" name="Int. J. Syst. Evol. Microbiol.">
        <title>The Global Catalogue of Microorganisms (GCM) 10K type strain sequencing project: providing services to taxonomists for standard genome sequencing and annotation.</title>
        <authorList>
            <consortium name="The Broad Institute Genomics Platform"/>
            <consortium name="The Broad Institute Genome Sequencing Center for Infectious Disease"/>
            <person name="Wu L."/>
            <person name="Ma J."/>
        </authorList>
    </citation>
    <scope>NUCLEOTIDE SEQUENCE [LARGE SCALE GENOMIC DNA]</scope>
    <source>
        <strain evidence="7">CGMCC 1.15439</strain>
    </source>
</reference>
<sequence length="432" mass="48707">MPELARPLTVTQISKAKGQKTPYRLADGNGLYLEVRPSGRKSWLIRCRLPNGKQSPAIVIGHFPEDIPETGLSLADARTKAITLIRAVEGGEAVKGVNAAKRDRRSARVSEIAAAAQQAAEAERFSFRTVATRWLSEKRPTWQSETYRKARLIVETYLIPKLGDVDMRTLVTKDVKPVLLGMASKVPVLARKAKQHVGSIVGYAIDEGMRADDAVLRLNNLLPKHEGGHLPAITENENELKELLKAIERYDNRVVRAALTLTMLTSLRPGIIASARWSEMDLAAAEWRVPGMELDGRNRMKTGKDFTTSLPKQALRALEEMRLFTGGTEYVFPPLARQKTPHLGRDSLSKALREMGFRGKHTTHGFRATLRSMGRERLNYELDMLEQQLAHAPKDQVQAAYARVKFKEQRRQKMQEWADHLDRLRDEDHSKE</sequence>
<proteinExistence type="inferred from homology"/>
<comment type="similarity">
    <text evidence="1">Belongs to the 'phage' integrase family.</text>
</comment>
<dbReference type="InterPro" id="IPR053876">
    <property type="entry name" value="Phage_int_M"/>
</dbReference>
<dbReference type="Proteomes" id="UP000620046">
    <property type="component" value="Unassembled WGS sequence"/>
</dbReference>
<name>A0ABQ1FIA9_9GAMM</name>
<dbReference type="Gene3D" id="1.10.443.10">
    <property type="entry name" value="Intergrase catalytic core"/>
    <property type="match status" value="1"/>
</dbReference>
<evidence type="ECO:0000256" key="2">
    <source>
        <dbReference type="ARBA" id="ARBA00022908"/>
    </source>
</evidence>
<dbReference type="InterPro" id="IPR002104">
    <property type="entry name" value="Integrase_catalytic"/>
</dbReference>
<evidence type="ECO:0000256" key="4">
    <source>
        <dbReference type="ARBA" id="ARBA00023172"/>
    </source>
</evidence>
<dbReference type="Pfam" id="PF00589">
    <property type="entry name" value="Phage_integrase"/>
    <property type="match status" value="1"/>
</dbReference>
<dbReference type="PROSITE" id="PS51898">
    <property type="entry name" value="TYR_RECOMBINASE"/>
    <property type="match status" value="1"/>
</dbReference>
<dbReference type="Gene3D" id="1.10.150.130">
    <property type="match status" value="1"/>
</dbReference>
<dbReference type="PANTHER" id="PTHR30629">
    <property type="entry name" value="PROPHAGE INTEGRASE"/>
    <property type="match status" value="1"/>
</dbReference>
<evidence type="ECO:0000256" key="3">
    <source>
        <dbReference type="ARBA" id="ARBA00023125"/>
    </source>
</evidence>
<dbReference type="InterPro" id="IPR025166">
    <property type="entry name" value="Integrase_DNA_bind_dom"/>
</dbReference>
<keyword evidence="2" id="KW-0229">DNA integration</keyword>
<dbReference type="InterPro" id="IPR038488">
    <property type="entry name" value="Integrase_DNA-bd_sf"/>
</dbReference>
<evidence type="ECO:0000313" key="6">
    <source>
        <dbReference type="EMBL" id="GGA16489.1"/>
    </source>
</evidence>
<dbReference type="Gene3D" id="3.30.160.390">
    <property type="entry name" value="Integrase, DNA-binding domain"/>
    <property type="match status" value="1"/>
</dbReference>
<dbReference type="InterPro" id="IPR050808">
    <property type="entry name" value="Phage_Integrase"/>
</dbReference>
<dbReference type="InterPro" id="IPR013762">
    <property type="entry name" value="Integrase-like_cat_sf"/>
</dbReference>
<dbReference type="InterPro" id="IPR010998">
    <property type="entry name" value="Integrase_recombinase_N"/>
</dbReference>
<dbReference type="RefSeq" id="WP_188792244.1">
    <property type="nucleotide sequence ID" value="NZ_BMJA01000001.1"/>
</dbReference>
<gene>
    <name evidence="6" type="ORF">GCM10010981_00150</name>
</gene>
<evidence type="ECO:0000259" key="5">
    <source>
        <dbReference type="PROSITE" id="PS51898"/>
    </source>
</evidence>
<dbReference type="Pfam" id="PF22022">
    <property type="entry name" value="Phage_int_M"/>
    <property type="match status" value="1"/>
</dbReference>
<organism evidence="6 7">
    <name type="scientific">Dyella nitratireducens</name>
    <dbReference type="NCBI Taxonomy" id="1849580"/>
    <lineage>
        <taxon>Bacteria</taxon>
        <taxon>Pseudomonadati</taxon>
        <taxon>Pseudomonadota</taxon>
        <taxon>Gammaproteobacteria</taxon>
        <taxon>Lysobacterales</taxon>
        <taxon>Rhodanobacteraceae</taxon>
        <taxon>Dyella</taxon>
    </lineage>
</organism>
<keyword evidence="7" id="KW-1185">Reference proteome</keyword>
<accession>A0ABQ1FIA9</accession>
<evidence type="ECO:0000313" key="7">
    <source>
        <dbReference type="Proteomes" id="UP000620046"/>
    </source>
</evidence>
<dbReference type="InterPro" id="IPR011010">
    <property type="entry name" value="DNA_brk_join_enz"/>
</dbReference>
<comment type="caution">
    <text evidence="6">The sequence shown here is derived from an EMBL/GenBank/DDBJ whole genome shotgun (WGS) entry which is preliminary data.</text>
</comment>
<protein>
    <submittedName>
        <fullName evidence="6">Integrase</fullName>
    </submittedName>
</protein>
<dbReference type="EMBL" id="BMJA01000001">
    <property type="protein sequence ID" value="GGA16489.1"/>
    <property type="molecule type" value="Genomic_DNA"/>
</dbReference>